<reference evidence="5" key="1">
    <citation type="submission" date="2022-08" db="EMBL/GenBank/DDBJ databases">
        <authorList>
            <person name="Zhang D."/>
        </authorList>
    </citation>
    <scope>NUCLEOTIDE SEQUENCE</scope>
    <source>
        <strain evidence="5">XJ19-11</strain>
    </source>
</reference>
<dbReference type="InterPro" id="IPR051721">
    <property type="entry name" value="Biopterin_syn/organic_redct"/>
</dbReference>
<dbReference type="PANTHER" id="PTHR44085:SF2">
    <property type="entry name" value="SEPIAPTERIN REDUCTASE"/>
    <property type="match status" value="1"/>
</dbReference>
<dbReference type="InterPro" id="IPR002347">
    <property type="entry name" value="SDR_fam"/>
</dbReference>
<keyword evidence="6" id="KW-1185">Reference proteome</keyword>
<evidence type="ECO:0000256" key="4">
    <source>
        <dbReference type="ARBA" id="ARBA00023002"/>
    </source>
</evidence>
<dbReference type="AlphaFoldDB" id="A0A9X2PEU9"/>
<dbReference type="EMBL" id="JANSUY010000030">
    <property type="protein sequence ID" value="MCR9017440.1"/>
    <property type="molecule type" value="Genomic_DNA"/>
</dbReference>
<keyword evidence="2" id="KW-0963">Cytoplasm</keyword>
<dbReference type="GO" id="GO:0005737">
    <property type="term" value="C:cytoplasm"/>
    <property type="evidence" value="ECO:0007669"/>
    <property type="project" value="UniProtKB-SubCell"/>
</dbReference>
<dbReference type="InterPro" id="IPR020904">
    <property type="entry name" value="Sc_DH/Rdtase_CS"/>
</dbReference>
<organism evidence="5 6">
    <name type="scientific">Aquiflexum gelatinilyticum</name>
    <dbReference type="NCBI Taxonomy" id="2961943"/>
    <lineage>
        <taxon>Bacteria</taxon>
        <taxon>Pseudomonadati</taxon>
        <taxon>Bacteroidota</taxon>
        <taxon>Cytophagia</taxon>
        <taxon>Cytophagales</taxon>
        <taxon>Cyclobacteriaceae</taxon>
        <taxon>Aquiflexum</taxon>
    </lineage>
</organism>
<dbReference type="Gene3D" id="3.40.50.720">
    <property type="entry name" value="NAD(P)-binding Rossmann-like Domain"/>
    <property type="match status" value="1"/>
</dbReference>
<dbReference type="GO" id="GO:0006729">
    <property type="term" value="P:tetrahydrobiopterin biosynthetic process"/>
    <property type="evidence" value="ECO:0007669"/>
    <property type="project" value="TreeGrafter"/>
</dbReference>
<dbReference type="Pfam" id="PF00106">
    <property type="entry name" value="adh_short"/>
    <property type="match status" value="1"/>
</dbReference>
<dbReference type="PANTHER" id="PTHR44085">
    <property type="entry name" value="SEPIAPTERIN REDUCTASE"/>
    <property type="match status" value="1"/>
</dbReference>
<proteinExistence type="predicted"/>
<dbReference type="Proteomes" id="UP001142175">
    <property type="component" value="Unassembled WGS sequence"/>
</dbReference>
<name>A0A9X2PEU9_9BACT</name>
<accession>A0A9X2PEU9</accession>
<dbReference type="InterPro" id="IPR036291">
    <property type="entry name" value="NAD(P)-bd_dom_sf"/>
</dbReference>
<evidence type="ECO:0000256" key="1">
    <source>
        <dbReference type="ARBA" id="ARBA00004496"/>
    </source>
</evidence>
<dbReference type="GO" id="GO:0004757">
    <property type="term" value="F:sepiapterin reductase (NADP+) activity"/>
    <property type="evidence" value="ECO:0007669"/>
    <property type="project" value="TreeGrafter"/>
</dbReference>
<protein>
    <submittedName>
        <fullName evidence="5">SDR family NAD(P)-dependent oxidoreductase</fullName>
    </submittedName>
</protein>
<sequence length="245" mass="26765">MSKGSLFIITGTSKGIGEALVRQVLQKNPSLVIGIARTKSQVSHSNYRHVICDLGDLKNLESKLDDIFPKGDFDQIVMINNAGIIGDIAHLGKLGSQSIRQIFEINTIAPTILMNAFVKKYARLEEVKKIVVNISSGAASKAIDGWAGYSASKAALNMLTQTAQNEADLDRNGIRFFAVAPGVVDTAMQQQIRNSSASDFSSLPKFILLKENMNLSSPEFAAEKILYLIENADKFEGVIQDVREF</sequence>
<evidence type="ECO:0000313" key="6">
    <source>
        <dbReference type="Proteomes" id="UP001142175"/>
    </source>
</evidence>
<keyword evidence="4" id="KW-0560">Oxidoreductase</keyword>
<evidence type="ECO:0000313" key="5">
    <source>
        <dbReference type="EMBL" id="MCR9017440.1"/>
    </source>
</evidence>
<dbReference type="RefSeq" id="WP_258425275.1">
    <property type="nucleotide sequence ID" value="NZ_JANSUY010000030.1"/>
</dbReference>
<comment type="caution">
    <text evidence="5">The sequence shown here is derived from an EMBL/GenBank/DDBJ whole genome shotgun (WGS) entry which is preliminary data.</text>
</comment>
<dbReference type="SUPFAM" id="SSF51735">
    <property type="entry name" value="NAD(P)-binding Rossmann-fold domains"/>
    <property type="match status" value="1"/>
</dbReference>
<evidence type="ECO:0000256" key="3">
    <source>
        <dbReference type="ARBA" id="ARBA00022857"/>
    </source>
</evidence>
<gene>
    <name evidence="5" type="ORF">NU887_20555</name>
</gene>
<dbReference type="PRINTS" id="PR00081">
    <property type="entry name" value="GDHRDH"/>
</dbReference>
<evidence type="ECO:0000256" key="2">
    <source>
        <dbReference type="ARBA" id="ARBA00022490"/>
    </source>
</evidence>
<comment type="subcellular location">
    <subcellularLocation>
        <location evidence="1">Cytoplasm</location>
    </subcellularLocation>
</comment>
<keyword evidence="3" id="KW-0521">NADP</keyword>
<dbReference type="PROSITE" id="PS00061">
    <property type="entry name" value="ADH_SHORT"/>
    <property type="match status" value="1"/>
</dbReference>